<dbReference type="GO" id="GO:0019915">
    <property type="term" value="P:lipid storage"/>
    <property type="evidence" value="ECO:0007669"/>
    <property type="project" value="TreeGrafter"/>
</dbReference>
<evidence type="ECO:0000256" key="2">
    <source>
        <dbReference type="ARBA" id="ARBA00006311"/>
    </source>
</evidence>
<dbReference type="AlphaFoldDB" id="A0A8J4P1P0"/>
<evidence type="ECO:0000256" key="3">
    <source>
        <dbReference type="ARBA" id="ARBA00022677"/>
    </source>
</evidence>
<sequence>VVQGGAERTRSALNTGIGTVVGSRMGRLLATGVDAVLGKSEELVERYLPGTDEELGECRPRHARHHLPNLGRTPGFLVTPPRDLVAKASHGRAPLCPRNGVQSSGGAHPSTGGGMFRCPAWDGPATRFSSPGPAAAAAGVEVASPERQRRRQSYFVRVGSLSAKLRHRALRR</sequence>
<feature type="non-terminal residue" evidence="5">
    <location>
        <position position="172"/>
    </location>
</feature>
<evidence type="ECO:0000313" key="6">
    <source>
        <dbReference type="Proteomes" id="UP000716595"/>
    </source>
</evidence>
<feature type="non-terminal residue" evidence="5">
    <location>
        <position position="1"/>
    </location>
</feature>
<dbReference type="EMBL" id="VULL01000565">
    <property type="protein sequence ID" value="KAF1653840.1"/>
    <property type="molecule type" value="Genomic_DNA"/>
</dbReference>
<evidence type="ECO:0000313" key="5">
    <source>
        <dbReference type="EMBL" id="KAF1653840.1"/>
    </source>
</evidence>
<keyword evidence="6" id="KW-1185">Reference proteome</keyword>
<feature type="region of interest" description="Disordered" evidence="4">
    <location>
        <begin position="127"/>
        <end position="149"/>
    </location>
</feature>
<reference evidence="5" key="1">
    <citation type="journal article" date="2019" name="Gigascience">
        <title>High-coverage genomes to elucidate the evolution of penguins.</title>
        <authorList>
            <person name="Pan H."/>
            <person name="Cole T.L."/>
            <person name="Bi X."/>
            <person name="Fang M."/>
            <person name="Zhou C."/>
            <person name="Yang Z."/>
            <person name="Ksepka D.T."/>
            <person name="Hart T."/>
            <person name="Bouzat J.L."/>
            <person name="Argilla L.S."/>
            <person name="Bertelsen M.F."/>
            <person name="Boersma P.D."/>
            <person name="Bost C.A."/>
            <person name="Cherel Y."/>
            <person name="Dann P."/>
            <person name="Fiddaman S.R."/>
            <person name="Howard P."/>
            <person name="Labuschagne K."/>
            <person name="Mattern T."/>
            <person name="Miller G."/>
            <person name="Parker P."/>
            <person name="Phillips R.A."/>
            <person name="Quillfeldt P."/>
            <person name="Ryan P.G."/>
            <person name="Taylor H."/>
            <person name="Thompson D.R."/>
            <person name="Young M.J."/>
            <person name="Ellegaard M.R."/>
            <person name="Gilbert M.T.P."/>
            <person name="Sinding M.S."/>
            <person name="Pacheco G."/>
            <person name="Shepherd L.D."/>
            <person name="Tennyson A.J.D."/>
            <person name="Grosser S."/>
            <person name="Kay E."/>
            <person name="Nupen L.J."/>
            <person name="Ellenberg U."/>
            <person name="Houston D.M."/>
            <person name="Reeve A.H."/>
            <person name="Johnson K."/>
            <person name="Masello J.F."/>
            <person name="Stracke T."/>
            <person name="McKinlay B."/>
            <person name="Borboroglu P.G."/>
            <person name="Zhang D.X."/>
            <person name="Zhang G."/>
        </authorList>
    </citation>
    <scope>NUCLEOTIDE SEQUENCE</scope>
    <source>
        <strain evidence="5">RH 110-1</strain>
    </source>
</reference>
<feature type="compositionally biased region" description="Low complexity" evidence="4">
    <location>
        <begin position="129"/>
        <end position="145"/>
    </location>
</feature>
<dbReference type="GO" id="GO:0005829">
    <property type="term" value="C:cytosol"/>
    <property type="evidence" value="ECO:0007669"/>
    <property type="project" value="TreeGrafter"/>
</dbReference>
<dbReference type="PANTHER" id="PTHR14024">
    <property type="entry name" value="PERILIPIN"/>
    <property type="match status" value="1"/>
</dbReference>
<dbReference type="Pfam" id="PF03036">
    <property type="entry name" value="Perilipin"/>
    <property type="match status" value="1"/>
</dbReference>
<dbReference type="PANTHER" id="PTHR14024:SF11">
    <property type="entry name" value="PERILIPIN-3"/>
    <property type="match status" value="1"/>
</dbReference>
<organism evidence="5 6">
    <name type="scientific">Eudyptes chrysocome</name>
    <name type="common">Western rockhopper penguin</name>
    <name type="synonym">Aptenodytes chrysocome</name>
    <dbReference type="NCBI Taxonomy" id="79626"/>
    <lineage>
        <taxon>Eukaryota</taxon>
        <taxon>Metazoa</taxon>
        <taxon>Chordata</taxon>
        <taxon>Craniata</taxon>
        <taxon>Vertebrata</taxon>
        <taxon>Euteleostomi</taxon>
        <taxon>Archelosauria</taxon>
        <taxon>Archosauria</taxon>
        <taxon>Dinosauria</taxon>
        <taxon>Saurischia</taxon>
        <taxon>Theropoda</taxon>
        <taxon>Coelurosauria</taxon>
        <taxon>Aves</taxon>
        <taxon>Neognathae</taxon>
        <taxon>Neoaves</taxon>
        <taxon>Aequornithes</taxon>
        <taxon>Sphenisciformes</taxon>
        <taxon>Spheniscidae</taxon>
        <taxon>Eudyptes</taxon>
    </lineage>
</organism>
<dbReference type="InterPro" id="IPR004279">
    <property type="entry name" value="Perilipin"/>
</dbReference>
<dbReference type="GO" id="GO:0010890">
    <property type="term" value="P:positive regulation of triglyceride storage"/>
    <property type="evidence" value="ECO:0007669"/>
    <property type="project" value="TreeGrafter"/>
</dbReference>
<comment type="subcellular location">
    <subcellularLocation>
        <location evidence="1">Lipid droplet</location>
    </subcellularLocation>
</comment>
<keyword evidence="3" id="KW-0551">Lipid droplet</keyword>
<proteinExistence type="inferred from homology"/>
<protein>
    <submittedName>
        <fullName evidence="5">Perilipin-3</fullName>
    </submittedName>
</protein>
<dbReference type="Gene3D" id="3.30.720.170">
    <property type="entry name" value="Perilipin, alpha-beta domain"/>
    <property type="match status" value="1"/>
</dbReference>
<dbReference type="GO" id="GO:0005811">
    <property type="term" value="C:lipid droplet"/>
    <property type="evidence" value="ECO:0007669"/>
    <property type="project" value="UniProtKB-SubCell"/>
</dbReference>
<evidence type="ECO:0000256" key="1">
    <source>
        <dbReference type="ARBA" id="ARBA00004502"/>
    </source>
</evidence>
<gene>
    <name evidence="5" type="primary">PLIN3_1</name>
    <name evidence="5" type="ORF">FQV12_0003398</name>
</gene>
<dbReference type="SUPFAM" id="SSF109775">
    <property type="entry name" value="Mannose-6-phosphate receptor binding protein 1 (Tip47), C-terminal domain"/>
    <property type="match status" value="1"/>
</dbReference>
<comment type="similarity">
    <text evidence="2">Belongs to the perilipin family.</text>
</comment>
<dbReference type="Proteomes" id="UP000716595">
    <property type="component" value="Unassembled WGS sequence"/>
</dbReference>
<name>A0A8J4P1P0_EUDCH</name>
<evidence type="ECO:0000256" key="4">
    <source>
        <dbReference type="SAM" id="MobiDB-lite"/>
    </source>
</evidence>
<accession>A0A8J4P1P0</accession>
<comment type="caution">
    <text evidence="5">The sequence shown here is derived from an EMBL/GenBank/DDBJ whole genome shotgun (WGS) entry which is preliminary data.</text>
</comment>